<reference evidence="1" key="1">
    <citation type="journal article" date="2023" name="G3 (Bethesda)">
        <title>A reference genome for the long-term kleptoplast-retaining sea slug Elysia crispata morphotype clarki.</title>
        <authorList>
            <person name="Eastman K.E."/>
            <person name="Pendleton A.L."/>
            <person name="Shaikh M.A."/>
            <person name="Suttiyut T."/>
            <person name="Ogas R."/>
            <person name="Tomko P."/>
            <person name="Gavelis G."/>
            <person name="Widhalm J.R."/>
            <person name="Wisecaver J.H."/>
        </authorList>
    </citation>
    <scope>NUCLEOTIDE SEQUENCE</scope>
    <source>
        <strain evidence="1">ECLA1</strain>
    </source>
</reference>
<keyword evidence="2" id="KW-1185">Reference proteome</keyword>
<evidence type="ECO:0000313" key="1">
    <source>
        <dbReference type="EMBL" id="KAK3782642.1"/>
    </source>
</evidence>
<gene>
    <name evidence="1" type="ORF">RRG08_015217</name>
</gene>
<comment type="caution">
    <text evidence="1">The sequence shown here is derived from an EMBL/GenBank/DDBJ whole genome shotgun (WGS) entry which is preliminary data.</text>
</comment>
<dbReference type="EMBL" id="JAWDGP010002490">
    <property type="protein sequence ID" value="KAK3782642.1"/>
    <property type="molecule type" value="Genomic_DNA"/>
</dbReference>
<dbReference type="AlphaFoldDB" id="A0AAE1DU13"/>
<protein>
    <submittedName>
        <fullName evidence="1">Uncharacterized protein</fullName>
    </submittedName>
</protein>
<dbReference type="Proteomes" id="UP001283361">
    <property type="component" value="Unassembled WGS sequence"/>
</dbReference>
<organism evidence="1 2">
    <name type="scientific">Elysia crispata</name>
    <name type="common">lettuce slug</name>
    <dbReference type="NCBI Taxonomy" id="231223"/>
    <lineage>
        <taxon>Eukaryota</taxon>
        <taxon>Metazoa</taxon>
        <taxon>Spiralia</taxon>
        <taxon>Lophotrochozoa</taxon>
        <taxon>Mollusca</taxon>
        <taxon>Gastropoda</taxon>
        <taxon>Heterobranchia</taxon>
        <taxon>Euthyneura</taxon>
        <taxon>Panpulmonata</taxon>
        <taxon>Sacoglossa</taxon>
        <taxon>Placobranchoidea</taxon>
        <taxon>Plakobranchidae</taxon>
        <taxon>Elysia</taxon>
    </lineage>
</organism>
<proteinExistence type="predicted"/>
<name>A0AAE1DU13_9GAST</name>
<accession>A0AAE1DU13</accession>
<evidence type="ECO:0000313" key="2">
    <source>
        <dbReference type="Proteomes" id="UP001283361"/>
    </source>
</evidence>
<sequence length="198" mass="21508">MNTPEKAHLTDAKFTLSRLEHNLKASVCTKGPVVPSKNVCANVCSEGPEVPFKNGCASVCTKGPEVLQDKPTAVIDYTKKRAIPSQNDKVEGKNLAFHLPTLTFILAHILYKKFKKQTRKSFGFQKSLFALFCLSLAVRARPGQEPLEVAAAVDGPATWIVSQAGTSQALPMRKSATSGKHVLFVMLGWTTLELVGLN</sequence>